<evidence type="ECO:0000313" key="10">
    <source>
        <dbReference type="EMBL" id="MEA5405239.1"/>
    </source>
</evidence>
<dbReference type="Pfam" id="PF00933">
    <property type="entry name" value="Glyco_hydro_3"/>
    <property type="match status" value="1"/>
</dbReference>
<feature type="signal peptide" evidence="7">
    <location>
        <begin position="1"/>
        <end position="20"/>
    </location>
</feature>
<dbReference type="InterPro" id="IPR002772">
    <property type="entry name" value="Glyco_hydro_3_C"/>
</dbReference>
<evidence type="ECO:0000256" key="7">
    <source>
        <dbReference type="SAM" id="SignalP"/>
    </source>
</evidence>
<evidence type="ECO:0000256" key="2">
    <source>
        <dbReference type="ARBA" id="ARBA00005336"/>
    </source>
</evidence>
<evidence type="ECO:0000259" key="9">
    <source>
        <dbReference type="Pfam" id="PF01915"/>
    </source>
</evidence>
<feature type="chain" id="PRO_5047102094" description="beta-glucosidase" evidence="7">
    <location>
        <begin position="21"/>
        <end position="773"/>
    </location>
</feature>
<gene>
    <name evidence="10" type="ORF">VB776_20045</name>
</gene>
<keyword evidence="6" id="KW-0326">Glycosidase</keyword>
<dbReference type="EC" id="3.2.1.21" evidence="3"/>
<dbReference type="InterPro" id="IPR036962">
    <property type="entry name" value="Glyco_hydro_3_N_sf"/>
</dbReference>
<dbReference type="GO" id="GO:0016787">
    <property type="term" value="F:hydrolase activity"/>
    <property type="evidence" value="ECO:0007669"/>
    <property type="project" value="UniProtKB-KW"/>
</dbReference>
<evidence type="ECO:0000256" key="6">
    <source>
        <dbReference type="ARBA" id="ARBA00023295"/>
    </source>
</evidence>
<dbReference type="Gene3D" id="3.40.50.1700">
    <property type="entry name" value="Glycoside hydrolase family 3 C-terminal domain"/>
    <property type="match status" value="1"/>
</dbReference>
<proteinExistence type="inferred from homology"/>
<sequence>MKISFFTSAVLLCASMSVVAQKKWSETSKGTFSLIQNQGGQKLGYSPASGTKILTVNGLAFKDLNKNGKLDKYEDWRLPYDVRAKDLASKLSIEEIAGLMLYSAHQSIPARAGGYFAGTYNGKPFKEGEVDPSDLTDQQKKFLKEDNLRHVLITTVQSPEIAAQWNNKLQAYCESVGAGIPANNSTDPRHGTKARAEYDAASGGEISMWPSSLGLAATFDPSVVQKFGEVAAAEYRALGITTALSPQVDIATEPRWARFNGTFGESPLLSAAMAQAYCDGFQTSLGSKSTNSGWGLGSVNAMVKHWPGGGSGEAGRDAHYANGKFAVYPGNNFDAHMIPFIKGAFKLKGKTQMASAVMPYYTISWNQDKKNGENVANNYNKYIISDLLRTKYKYDGVVCTDWLVTGDHKAMDVFIDGKSWGVENLSLAERHYKILMAGVDQFGGNNDAKPVIEAYKMGVKEHGEAKMRARIEQSAVRLLRNIFRVGVFENPYLIPEETKAIVGKPEFMKAGYETQLKSVVLLKNQSQALPITTKKTVYIPKRYTPASRNFLGMESPASTDYPVSLDLVKKYFNVTDNADEADFAVVFIQNPTATMGYDKEDLKNGGNGYIPISLQYNDYTATEAREKSIAGGDPMENFTNRGYKNKTTKTANVTDAQLVVDTKAKMKNKPVIVSVNTTNPMVFSEIESSASAILVNFGVQDQALLDIISGKSEPSALLPMQMPADMVTVEKQAEDVPYDMKPHKDSEGNLYDFGFGLNWKGVIKDARTTRFIK</sequence>
<dbReference type="PRINTS" id="PR00133">
    <property type="entry name" value="GLHYDRLASE3"/>
</dbReference>
<dbReference type="InterPro" id="IPR036881">
    <property type="entry name" value="Glyco_hydro_3_C_sf"/>
</dbReference>
<keyword evidence="5 10" id="KW-0378">Hydrolase</keyword>
<protein>
    <recommendedName>
        <fullName evidence="3">beta-glucosidase</fullName>
        <ecNumber evidence="3">3.2.1.21</ecNumber>
    </recommendedName>
</protein>
<evidence type="ECO:0000259" key="8">
    <source>
        <dbReference type="Pfam" id="PF00933"/>
    </source>
</evidence>
<dbReference type="Gene3D" id="3.20.20.300">
    <property type="entry name" value="Glycoside hydrolase, family 3, N-terminal domain"/>
    <property type="match status" value="1"/>
</dbReference>
<dbReference type="InterPro" id="IPR051915">
    <property type="entry name" value="Cellulose_Degrad_GH3"/>
</dbReference>
<feature type="domain" description="Glycoside hydrolase family 3 C-terminal" evidence="9">
    <location>
        <begin position="519"/>
        <end position="758"/>
    </location>
</feature>
<comment type="caution">
    <text evidence="10">The sequence shown here is derived from an EMBL/GenBank/DDBJ whole genome shotgun (WGS) entry which is preliminary data.</text>
</comment>
<evidence type="ECO:0000313" key="11">
    <source>
        <dbReference type="Proteomes" id="UP001303899"/>
    </source>
</evidence>
<organism evidence="10 11">
    <name type="scientific">Arcicella gelida</name>
    <dbReference type="NCBI Taxonomy" id="2984195"/>
    <lineage>
        <taxon>Bacteria</taxon>
        <taxon>Pseudomonadati</taxon>
        <taxon>Bacteroidota</taxon>
        <taxon>Cytophagia</taxon>
        <taxon>Cytophagales</taxon>
        <taxon>Flectobacillaceae</taxon>
        <taxon>Arcicella</taxon>
    </lineage>
</organism>
<comment type="similarity">
    <text evidence="2">Belongs to the glycosyl hydrolase 3 family.</text>
</comment>
<dbReference type="InterPro" id="IPR017853">
    <property type="entry name" value="GH"/>
</dbReference>
<evidence type="ECO:0000256" key="1">
    <source>
        <dbReference type="ARBA" id="ARBA00000448"/>
    </source>
</evidence>
<dbReference type="PANTHER" id="PTHR30620:SF16">
    <property type="entry name" value="LYSOSOMAL BETA GLUCOSIDASE"/>
    <property type="match status" value="1"/>
</dbReference>
<keyword evidence="11" id="KW-1185">Reference proteome</keyword>
<dbReference type="Pfam" id="PF01915">
    <property type="entry name" value="Glyco_hydro_3_C"/>
    <property type="match status" value="1"/>
</dbReference>
<dbReference type="InterPro" id="IPR001764">
    <property type="entry name" value="Glyco_hydro_3_N"/>
</dbReference>
<evidence type="ECO:0000256" key="4">
    <source>
        <dbReference type="ARBA" id="ARBA00022729"/>
    </source>
</evidence>
<keyword evidence="4 7" id="KW-0732">Signal</keyword>
<feature type="domain" description="Glycoside hydrolase family 3 N-terminal" evidence="8">
    <location>
        <begin position="136"/>
        <end position="480"/>
    </location>
</feature>
<dbReference type="RefSeq" id="WP_323698652.1">
    <property type="nucleotide sequence ID" value="NZ_JAYGIL010000032.1"/>
</dbReference>
<dbReference type="PANTHER" id="PTHR30620">
    <property type="entry name" value="PERIPLASMIC BETA-GLUCOSIDASE-RELATED"/>
    <property type="match status" value="1"/>
</dbReference>
<evidence type="ECO:0000256" key="3">
    <source>
        <dbReference type="ARBA" id="ARBA00012744"/>
    </source>
</evidence>
<dbReference type="Proteomes" id="UP001303899">
    <property type="component" value="Unassembled WGS sequence"/>
</dbReference>
<name>A0ABU5S9U5_9BACT</name>
<evidence type="ECO:0000256" key="5">
    <source>
        <dbReference type="ARBA" id="ARBA00022801"/>
    </source>
</evidence>
<dbReference type="SUPFAM" id="SSF52279">
    <property type="entry name" value="Beta-D-glucan exohydrolase, C-terminal domain"/>
    <property type="match status" value="1"/>
</dbReference>
<dbReference type="EMBL" id="JAYGIL010000032">
    <property type="protein sequence ID" value="MEA5405239.1"/>
    <property type="molecule type" value="Genomic_DNA"/>
</dbReference>
<accession>A0ABU5S9U5</accession>
<dbReference type="SUPFAM" id="SSF51445">
    <property type="entry name" value="(Trans)glycosidases"/>
    <property type="match status" value="1"/>
</dbReference>
<reference evidence="10 11" key="1">
    <citation type="submission" date="2023-12" db="EMBL/GenBank/DDBJ databases">
        <title>Novel species of the genus Arcicella isolated from rivers.</title>
        <authorList>
            <person name="Lu H."/>
        </authorList>
    </citation>
    <scope>NUCLEOTIDE SEQUENCE [LARGE SCALE GENOMIC DNA]</scope>
    <source>
        <strain evidence="10 11">DC2W</strain>
    </source>
</reference>
<comment type="catalytic activity">
    <reaction evidence="1">
        <text>Hydrolysis of terminal, non-reducing beta-D-glucosyl residues with release of beta-D-glucose.</text>
        <dbReference type="EC" id="3.2.1.21"/>
    </reaction>
</comment>